<organism evidence="2 3">
    <name type="scientific">Leptobacterium flavescens</name>
    <dbReference type="NCBI Taxonomy" id="472055"/>
    <lineage>
        <taxon>Bacteria</taxon>
        <taxon>Pseudomonadati</taxon>
        <taxon>Bacteroidota</taxon>
        <taxon>Flavobacteriia</taxon>
        <taxon>Flavobacteriales</taxon>
        <taxon>Flavobacteriaceae</taxon>
        <taxon>Leptobacterium</taxon>
    </lineage>
</organism>
<proteinExistence type="predicted"/>
<feature type="transmembrane region" description="Helical" evidence="1">
    <location>
        <begin position="105"/>
        <end position="126"/>
    </location>
</feature>
<dbReference type="InterPro" id="IPR025597">
    <property type="entry name" value="DUF4345"/>
</dbReference>
<feature type="transmembrane region" description="Helical" evidence="1">
    <location>
        <begin position="45"/>
        <end position="68"/>
    </location>
</feature>
<feature type="transmembrane region" description="Helical" evidence="1">
    <location>
        <begin position="74"/>
        <end position="93"/>
    </location>
</feature>
<dbReference type="EMBL" id="JAABOO010000004">
    <property type="protein sequence ID" value="NER15390.1"/>
    <property type="molecule type" value="Genomic_DNA"/>
</dbReference>
<dbReference type="RefSeq" id="WP_163608669.1">
    <property type="nucleotide sequence ID" value="NZ_JAABOO010000004.1"/>
</dbReference>
<dbReference type="AlphaFoldDB" id="A0A6P0USA1"/>
<protein>
    <submittedName>
        <fullName evidence="2">DUF4345 domain-containing protein</fullName>
    </submittedName>
</protein>
<keyword evidence="3" id="KW-1185">Reference proteome</keyword>
<gene>
    <name evidence="2" type="ORF">GWK08_18185</name>
</gene>
<evidence type="ECO:0000313" key="2">
    <source>
        <dbReference type="EMBL" id="NER15390.1"/>
    </source>
</evidence>
<name>A0A6P0USA1_9FLAO</name>
<keyword evidence="1" id="KW-1133">Transmembrane helix</keyword>
<reference evidence="2 3" key="1">
    <citation type="submission" date="2020-01" db="EMBL/GenBank/DDBJ databases">
        <title>Leptobacterium flavescens.</title>
        <authorList>
            <person name="Wang G."/>
        </authorList>
    </citation>
    <scope>NUCLEOTIDE SEQUENCE [LARGE SCALE GENOMIC DNA]</scope>
    <source>
        <strain evidence="2 3">KCTC 22160</strain>
    </source>
</reference>
<sequence length="129" mass="14028">MEIIKIVILSLSGLLLLFVGAMRLSNPINAFLKNSGIKLEKEVNLLNEIRSVSSVQLFGGIIILLGTFIPELTFTSFVIAILIFLGFAVGRFIGIAADGKPNKQIIQGIFFELFLGAANVFGLLFLNDL</sequence>
<comment type="caution">
    <text evidence="2">The sequence shown here is derived from an EMBL/GenBank/DDBJ whole genome shotgun (WGS) entry which is preliminary data.</text>
</comment>
<accession>A0A6P0USA1</accession>
<feature type="transmembrane region" description="Helical" evidence="1">
    <location>
        <begin position="6"/>
        <end position="24"/>
    </location>
</feature>
<keyword evidence="1" id="KW-0812">Transmembrane</keyword>
<evidence type="ECO:0000313" key="3">
    <source>
        <dbReference type="Proteomes" id="UP000468581"/>
    </source>
</evidence>
<keyword evidence="1" id="KW-0472">Membrane</keyword>
<evidence type="ECO:0000256" key="1">
    <source>
        <dbReference type="SAM" id="Phobius"/>
    </source>
</evidence>
<dbReference type="Pfam" id="PF14248">
    <property type="entry name" value="DUF4345"/>
    <property type="match status" value="1"/>
</dbReference>
<dbReference type="Proteomes" id="UP000468581">
    <property type="component" value="Unassembled WGS sequence"/>
</dbReference>